<evidence type="ECO:0000313" key="1">
    <source>
        <dbReference type="EMBL" id="CAB5238163.1"/>
    </source>
</evidence>
<sequence length="76" mass="8153">MKEDTTPIDNFTPLSINNGGVCQGPVFARDMTLRDHYAGLAMQGLLASAESGDDIGELPTLCWLVADAMLKAREAK</sequence>
<reference evidence="1" key="1">
    <citation type="submission" date="2020-05" db="EMBL/GenBank/DDBJ databases">
        <authorList>
            <person name="Chiriac C."/>
            <person name="Salcher M."/>
            <person name="Ghai R."/>
            <person name="Kavagutti S V."/>
        </authorList>
    </citation>
    <scope>NUCLEOTIDE SEQUENCE</scope>
</reference>
<organism evidence="1">
    <name type="scientific">uncultured Caudovirales phage</name>
    <dbReference type="NCBI Taxonomy" id="2100421"/>
    <lineage>
        <taxon>Viruses</taxon>
        <taxon>Duplodnaviria</taxon>
        <taxon>Heunggongvirae</taxon>
        <taxon>Uroviricota</taxon>
        <taxon>Caudoviricetes</taxon>
        <taxon>Peduoviridae</taxon>
        <taxon>Maltschvirus</taxon>
        <taxon>Maltschvirus maltsch</taxon>
    </lineage>
</organism>
<proteinExistence type="predicted"/>
<gene>
    <name evidence="1" type="ORF">UFOVP162_1</name>
</gene>
<name>A0A6J7XM22_9CAUD</name>
<accession>A0A6J7XM22</accession>
<protein>
    <submittedName>
        <fullName evidence="1">Uncharacterized protein</fullName>
    </submittedName>
</protein>
<dbReference type="EMBL" id="LR798453">
    <property type="protein sequence ID" value="CAB5238163.1"/>
    <property type="molecule type" value="Genomic_DNA"/>
</dbReference>